<keyword evidence="5" id="KW-1185">Reference proteome</keyword>
<feature type="domain" description="DUF1510" evidence="3">
    <location>
        <begin position="125"/>
        <end position="214"/>
    </location>
</feature>
<sequence>MDYEEPSYSRLNRFEKKRNNTKWLSIFIIVGISLVVLFITIILVTNDNQEDTVTEPGTEETEEESATETEEENSVDEELEEPDDEFDSESENPSDDEEDQDQVSPNDNDVEPVESDDDNVIRAFTSDWAPIPTEQSEPFNFSWDQSESDWQEMMQALELATDVPVDEIYYLWVSGDGPNQMVATFSNSDMTEHYRVNVRWVEQEGFKPEKVEVLQEHDEMDRFES</sequence>
<evidence type="ECO:0000259" key="3">
    <source>
        <dbReference type="Pfam" id="PF07423"/>
    </source>
</evidence>
<evidence type="ECO:0000313" key="5">
    <source>
        <dbReference type="Proteomes" id="UP000242949"/>
    </source>
</evidence>
<feature type="compositionally biased region" description="Acidic residues" evidence="1">
    <location>
        <begin position="108"/>
        <end position="118"/>
    </location>
</feature>
<keyword evidence="2" id="KW-0812">Transmembrane</keyword>
<dbReference type="AlphaFoldDB" id="A0A1G6HTA1"/>
<accession>A0A1G6HTA1</accession>
<feature type="compositionally biased region" description="Acidic residues" evidence="1">
    <location>
        <begin position="49"/>
        <end position="101"/>
    </location>
</feature>
<dbReference type="EMBL" id="FMYI01000003">
    <property type="protein sequence ID" value="SDB97378.1"/>
    <property type="molecule type" value="Genomic_DNA"/>
</dbReference>
<reference evidence="5" key="1">
    <citation type="submission" date="2016-09" db="EMBL/GenBank/DDBJ databases">
        <authorList>
            <person name="Varghese N."/>
            <person name="Submissions S."/>
        </authorList>
    </citation>
    <scope>NUCLEOTIDE SEQUENCE [LARGE SCALE GENOMIC DNA]</scope>
    <source>
        <strain evidence="5">S5</strain>
    </source>
</reference>
<organism evidence="4 5">
    <name type="scientific">Pelagirhabdus alkalitolerans</name>
    <dbReference type="NCBI Taxonomy" id="1612202"/>
    <lineage>
        <taxon>Bacteria</taxon>
        <taxon>Bacillati</taxon>
        <taxon>Bacillota</taxon>
        <taxon>Bacilli</taxon>
        <taxon>Bacillales</taxon>
        <taxon>Bacillaceae</taxon>
        <taxon>Pelagirhabdus</taxon>
    </lineage>
</organism>
<feature type="region of interest" description="Disordered" evidence="1">
    <location>
        <begin position="49"/>
        <end position="118"/>
    </location>
</feature>
<proteinExistence type="predicted"/>
<keyword evidence="2" id="KW-1133">Transmembrane helix</keyword>
<keyword evidence="2" id="KW-0472">Membrane</keyword>
<dbReference type="OrthoDB" id="2168558at2"/>
<dbReference type="RefSeq" id="WP_090794388.1">
    <property type="nucleotide sequence ID" value="NZ_FMYI01000003.1"/>
</dbReference>
<protein>
    <recommendedName>
        <fullName evidence="3">DUF1510 domain-containing protein</fullName>
    </recommendedName>
</protein>
<evidence type="ECO:0000256" key="1">
    <source>
        <dbReference type="SAM" id="MobiDB-lite"/>
    </source>
</evidence>
<dbReference type="Proteomes" id="UP000242949">
    <property type="component" value="Unassembled WGS sequence"/>
</dbReference>
<evidence type="ECO:0000313" key="4">
    <source>
        <dbReference type="EMBL" id="SDB97378.1"/>
    </source>
</evidence>
<evidence type="ECO:0000256" key="2">
    <source>
        <dbReference type="SAM" id="Phobius"/>
    </source>
</evidence>
<dbReference type="STRING" id="1612202.SAMN05421734_103215"/>
<dbReference type="InterPro" id="IPR009988">
    <property type="entry name" value="DUF1510"/>
</dbReference>
<feature type="transmembrane region" description="Helical" evidence="2">
    <location>
        <begin position="23"/>
        <end position="44"/>
    </location>
</feature>
<name>A0A1G6HTA1_9BACI</name>
<dbReference type="Pfam" id="PF07423">
    <property type="entry name" value="DUF1510"/>
    <property type="match status" value="1"/>
</dbReference>
<gene>
    <name evidence="4" type="ORF">SAMN05421734_103215</name>
</gene>